<organism evidence="6 7">
    <name type="scientific">Cystoisospora suis</name>
    <dbReference type="NCBI Taxonomy" id="483139"/>
    <lineage>
        <taxon>Eukaryota</taxon>
        <taxon>Sar</taxon>
        <taxon>Alveolata</taxon>
        <taxon>Apicomplexa</taxon>
        <taxon>Conoidasida</taxon>
        <taxon>Coccidia</taxon>
        <taxon>Eucoccidiorida</taxon>
        <taxon>Eimeriorina</taxon>
        <taxon>Sarcocystidae</taxon>
        <taxon>Cystoisospora</taxon>
    </lineage>
</organism>
<feature type="region of interest" description="Disordered" evidence="4">
    <location>
        <begin position="433"/>
        <end position="470"/>
    </location>
</feature>
<feature type="compositionally biased region" description="Polar residues" evidence="4">
    <location>
        <begin position="917"/>
        <end position="927"/>
    </location>
</feature>
<dbReference type="GO" id="GO:0016887">
    <property type="term" value="F:ATP hydrolysis activity"/>
    <property type="evidence" value="ECO:0007669"/>
    <property type="project" value="InterPro"/>
</dbReference>
<dbReference type="Gene3D" id="3.40.50.300">
    <property type="entry name" value="P-loop containing nucleotide triphosphate hydrolases"/>
    <property type="match status" value="1"/>
</dbReference>
<feature type="non-terminal residue" evidence="6">
    <location>
        <position position="1"/>
    </location>
</feature>
<dbReference type="GO" id="GO:0006260">
    <property type="term" value="P:DNA replication"/>
    <property type="evidence" value="ECO:0007669"/>
    <property type="project" value="UniProtKB-KW"/>
</dbReference>
<feature type="region of interest" description="Disordered" evidence="4">
    <location>
        <begin position="1509"/>
        <end position="1548"/>
    </location>
</feature>
<keyword evidence="2" id="KW-0547">Nucleotide-binding</keyword>
<dbReference type="OrthoDB" id="2195431at2759"/>
<proteinExistence type="predicted"/>
<feature type="compositionally biased region" description="Low complexity" evidence="4">
    <location>
        <begin position="105"/>
        <end position="121"/>
    </location>
</feature>
<feature type="region of interest" description="Disordered" evidence="4">
    <location>
        <begin position="1"/>
        <end position="26"/>
    </location>
</feature>
<evidence type="ECO:0000313" key="7">
    <source>
        <dbReference type="Proteomes" id="UP000221165"/>
    </source>
</evidence>
<dbReference type="VEuPathDB" id="ToxoDB:CSUI_001056"/>
<dbReference type="InterPro" id="IPR027417">
    <property type="entry name" value="P-loop_NTPase"/>
</dbReference>
<dbReference type="GO" id="GO:0005634">
    <property type="term" value="C:nucleus"/>
    <property type="evidence" value="ECO:0007669"/>
    <property type="project" value="TreeGrafter"/>
</dbReference>
<dbReference type="PANTHER" id="PTHR23389:SF3">
    <property type="entry name" value="CHROMOSOME TRANSMISSION FIDELITY PROTEIN 18 HOMOLOG"/>
    <property type="match status" value="1"/>
</dbReference>
<feature type="region of interest" description="Disordered" evidence="4">
    <location>
        <begin position="915"/>
        <end position="947"/>
    </location>
</feature>
<dbReference type="EMBL" id="MIGC01000423">
    <property type="protein sequence ID" value="PHJ25090.1"/>
    <property type="molecule type" value="Genomic_DNA"/>
</dbReference>
<evidence type="ECO:0000256" key="2">
    <source>
        <dbReference type="ARBA" id="ARBA00022741"/>
    </source>
</evidence>
<keyword evidence="3" id="KW-0067">ATP-binding</keyword>
<dbReference type="GeneID" id="94424473"/>
<dbReference type="GO" id="GO:0005524">
    <property type="term" value="F:ATP binding"/>
    <property type="evidence" value="ECO:0007669"/>
    <property type="project" value="UniProtKB-KW"/>
</dbReference>
<feature type="region of interest" description="Disordered" evidence="4">
    <location>
        <begin position="40"/>
        <end position="122"/>
    </location>
</feature>
<dbReference type="InterPro" id="IPR047854">
    <property type="entry name" value="RFC_lid"/>
</dbReference>
<dbReference type="InterPro" id="IPR003959">
    <property type="entry name" value="ATPase_AAA_core"/>
</dbReference>
<feature type="compositionally biased region" description="Basic and acidic residues" evidence="4">
    <location>
        <begin position="381"/>
        <end position="392"/>
    </location>
</feature>
<gene>
    <name evidence="6" type="ORF">CSUI_001056</name>
</gene>
<dbReference type="CDD" id="cd18140">
    <property type="entry name" value="HLD_clamp_RFC"/>
    <property type="match status" value="1"/>
</dbReference>
<feature type="domain" description="AAA+ ATPase" evidence="5">
    <location>
        <begin position="477"/>
        <end position="668"/>
    </location>
</feature>
<feature type="region of interest" description="Disordered" evidence="4">
    <location>
        <begin position="359"/>
        <end position="392"/>
    </location>
</feature>
<reference evidence="6 7" key="1">
    <citation type="journal article" date="2017" name="Int. J. Parasitol.">
        <title>The genome of the protozoan parasite Cystoisospora suis and a reverse vaccinology approach to identify vaccine candidates.</title>
        <authorList>
            <person name="Palmieri N."/>
            <person name="Shrestha A."/>
            <person name="Ruttkowski B."/>
            <person name="Beck T."/>
            <person name="Vogl C."/>
            <person name="Tomley F."/>
            <person name="Blake D.P."/>
            <person name="Joachim A."/>
        </authorList>
    </citation>
    <scope>NUCLEOTIDE SEQUENCE [LARGE SCALE GENOMIC DNA]</scope>
    <source>
        <strain evidence="6 7">Wien I</strain>
    </source>
</reference>
<feature type="region of interest" description="Disordered" evidence="4">
    <location>
        <begin position="539"/>
        <end position="577"/>
    </location>
</feature>
<dbReference type="RefSeq" id="XP_067926762.1">
    <property type="nucleotide sequence ID" value="XM_068061262.1"/>
</dbReference>
<evidence type="ECO:0000259" key="5">
    <source>
        <dbReference type="SMART" id="SM00382"/>
    </source>
</evidence>
<evidence type="ECO:0000256" key="3">
    <source>
        <dbReference type="ARBA" id="ARBA00022840"/>
    </source>
</evidence>
<name>A0A2C6KYS8_9APIC</name>
<dbReference type="InterPro" id="IPR003593">
    <property type="entry name" value="AAA+_ATPase"/>
</dbReference>
<evidence type="ECO:0000256" key="1">
    <source>
        <dbReference type="ARBA" id="ARBA00022705"/>
    </source>
</evidence>
<dbReference type="Gene3D" id="1.10.8.60">
    <property type="match status" value="1"/>
</dbReference>
<feature type="region of interest" description="Disordered" evidence="4">
    <location>
        <begin position="1310"/>
        <end position="1330"/>
    </location>
</feature>
<dbReference type="PANTHER" id="PTHR23389">
    <property type="entry name" value="CHROMOSOME TRANSMISSION FIDELITY FACTOR 18"/>
    <property type="match status" value="1"/>
</dbReference>
<evidence type="ECO:0000313" key="6">
    <source>
        <dbReference type="EMBL" id="PHJ25090.1"/>
    </source>
</evidence>
<protein>
    <submittedName>
        <fullName evidence="6">Aaa family protein</fullName>
    </submittedName>
</protein>
<dbReference type="SMART" id="SM00382">
    <property type="entry name" value="AAA"/>
    <property type="match status" value="1"/>
</dbReference>
<feature type="compositionally biased region" description="Basic and acidic residues" evidence="4">
    <location>
        <begin position="562"/>
        <end position="572"/>
    </location>
</feature>
<sequence>SDPSSAFSCSSSSIPATSSAPSFSSSHLFTSAQRGSFLHEPSFGQDLSVRKRPARVQQTGGAAPEYEILSEEHATVDDTKGDGISIVSTPDSTSHRPKRVRKDTTFSTRASSSSSSSSFTTPVVHHKTALSDPDALVATCYGPLAFGFEDWGSCPSLTFAAPLSSLPHSRSLSDKSPVRERLYGVVSSPSGAFFSSLHALRESVYRFAASERNRRGFPLDLPSVGVVPSSLLHPFTGRRDDDRDILYSSADAVPAGSADVSLQERNIDATPGPCPTTSRNGCRVRVFPVDVPGGGVPVFLPVTSPDDERRRQEAVSWIVEEGTAVEETCASRGVKKTLRRSLKEILRDIMTEDAQEAAVQASEEENETELTVNRNPKRGSRREEHGAEKTRQWTEKYRARKVADLLTSASTNTSVFTWLRQWQLRLIRKEENSKKLQKAERAGMSLEGYRGPQAKAKDEDQSKNTKSTAVTEVEDMLPRLLLVGGPPGVGKTTLAHVAARHFGFDVVEINGSDERSRSTLLPVVMNCVTGADSFFHSRNKSKNAESLSVRSSGRPDMVRASGAEKKGMRNRNDPSTGCVAEMRKTAKPILLIVDEIDGAASGNAGGRGGDDEESETVVGVIAKLVKKRDAKGRPFIRRPIICICNNLYSRTLRPLREVAQILNLSPPPASAIAERLKEILSLNGFTADRELLDRVIDIFDGDIRACINCLYFISRKALRSGMRRLQQEDVEAFSWGKDREMHVQDFVRFVFTPWKRAGSSDERRTKGRLSQTSFSETLCSFAPAVDPQLAPALLQENFTQIVQNDWTLDKLAYGTELLAFGDSSVSLSHLAFHLSSNSFETEASSASGRSYFAFCMFASRFCATSASRTFYSGVSASGFLTPALCMHRFWRVKRQASLSAITALASSSSKIRRFSNGPVSTMPSPSLSGAGHAGEPEDSKWGGGAGGHGGIGASARGWCSDILRSTFLRETASELVRLVVPSYGSDFSKMAPLKKDLAGGNRKTYAQHGWSSKAAGPDMMSREANAKEVASALRDFVRAAPGVRLDCIALGPLFSYDTSSWESSSFYGPAHSSGPRSGGVRSKFGGKREAQRGIQGRWDFPGREVSSFGEYQGLTMVPKGITVMTRIAALMTAYGVTFVEVRGETETRELSKAQGVTTSYCLEPPIHLLVSLADCRTQQSFHFHQQLRRRGSDRGSSIPGGGPAGASSLPGLALGSLLSPAPFQSRDLSYHSSRSSASSGMMFSGLRVPAGEAKQEEGARDNPEVFILSIRHPLAGLSGRVAGLAVEAQRQLGGGNLPVGGGGLLRVEKTDKKGKKTREKDLKKPAVQPDIPFTTSGGALTEAIAVIRQNGWKAFMRFSDPVISRRQRSPSELDCTEKNRGLEICEEVNRCRGKAERTTDEDVLLEDDSCGADGESVGEAGILKKKGAHGAQARGKGRQEQDKVALRFQRVTLDAFLAEQQKVSQALARYGCIIHKLPVKRSAQDADEVRTNGMASGGHSVLAALRQRQQKKDTLAGSAGEKDIREEREDGADKVPVEKADKHGASAADCSSWKGIQRDMVGDKENAVNERDMANQAHCLNPPAKSSTSLMGEAKTTKRALCGGNGVAVVRNLVDMYRACTNGYFKFLEGRCNAVVQPVGDDLF</sequence>
<feature type="compositionally biased region" description="Basic and acidic residues" evidence="4">
    <location>
        <begin position="1510"/>
        <end position="1544"/>
    </location>
</feature>
<keyword evidence="7" id="KW-1185">Reference proteome</keyword>
<comment type="caution">
    <text evidence="6">The sequence shown here is derived from an EMBL/GenBank/DDBJ whole genome shotgun (WGS) entry which is preliminary data.</text>
</comment>
<dbReference type="SUPFAM" id="SSF52540">
    <property type="entry name" value="P-loop containing nucleoside triphosphate hydrolases"/>
    <property type="match status" value="1"/>
</dbReference>
<accession>A0A2C6KYS8</accession>
<evidence type="ECO:0000256" key="4">
    <source>
        <dbReference type="SAM" id="MobiDB-lite"/>
    </source>
</evidence>
<keyword evidence="1" id="KW-0235">DNA replication</keyword>
<dbReference type="Proteomes" id="UP000221165">
    <property type="component" value="Unassembled WGS sequence"/>
</dbReference>
<dbReference type="GO" id="GO:0003677">
    <property type="term" value="F:DNA binding"/>
    <property type="evidence" value="ECO:0007669"/>
    <property type="project" value="TreeGrafter"/>
</dbReference>
<feature type="region of interest" description="Disordered" evidence="4">
    <location>
        <begin position="1185"/>
        <end position="1205"/>
    </location>
</feature>
<dbReference type="CDD" id="cd00009">
    <property type="entry name" value="AAA"/>
    <property type="match status" value="1"/>
</dbReference>
<feature type="compositionally biased region" description="Basic and acidic residues" evidence="4">
    <location>
        <begin position="70"/>
        <end position="81"/>
    </location>
</feature>
<dbReference type="Pfam" id="PF00004">
    <property type="entry name" value="AAA"/>
    <property type="match status" value="1"/>
</dbReference>